<name>A0A6J4MHF0_9ACTN</name>
<reference evidence="1" key="1">
    <citation type="submission" date="2020-02" db="EMBL/GenBank/DDBJ databases">
        <authorList>
            <person name="Meier V. D."/>
        </authorList>
    </citation>
    <scope>NUCLEOTIDE SEQUENCE</scope>
    <source>
        <strain evidence="1">AVDCRST_MAG46</strain>
    </source>
</reference>
<gene>
    <name evidence="1" type="ORF">AVDCRST_MAG46-2877</name>
</gene>
<protein>
    <submittedName>
        <fullName evidence="1">Uncharacterized protein</fullName>
    </submittedName>
</protein>
<organism evidence="1">
    <name type="scientific">uncultured Nocardioidaceae bacterium</name>
    <dbReference type="NCBI Taxonomy" id="253824"/>
    <lineage>
        <taxon>Bacteria</taxon>
        <taxon>Bacillati</taxon>
        <taxon>Actinomycetota</taxon>
        <taxon>Actinomycetes</taxon>
        <taxon>Propionibacteriales</taxon>
        <taxon>Nocardioidaceae</taxon>
        <taxon>environmental samples</taxon>
    </lineage>
</organism>
<dbReference type="InterPro" id="IPR029057">
    <property type="entry name" value="PRTase-like"/>
</dbReference>
<dbReference type="EMBL" id="CADCUD010000199">
    <property type="protein sequence ID" value="CAA9355421.1"/>
    <property type="molecule type" value="Genomic_DNA"/>
</dbReference>
<dbReference type="Gene3D" id="3.40.50.2020">
    <property type="match status" value="1"/>
</dbReference>
<dbReference type="AlphaFoldDB" id="A0A6J4MHF0"/>
<proteinExistence type="predicted"/>
<sequence length="42" mass="4554">MTAESFRDRTDAGRRLAAKLAGYAGRGDVLVLALPRRRVPVA</sequence>
<accession>A0A6J4MHF0</accession>
<evidence type="ECO:0000313" key="1">
    <source>
        <dbReference type="EMBL" id="CAA9355421.1"/>
    </source>
</evidence>